<protein>
    <submittedName>
        <fullName evidence="2">Uncharacterized protein</fullName>
    </submittedName>
</protein>
<feature type="coiled-coil region" evidence="1">
    <location>
        <begin position="37"/>
        <end position="64"/>
    </location>
</feature>
<name>A0A133V4E9_9EURY</name>
<reference evidence="2 3" key="1">
    <citation type="journal article" date="2016" name="Sci. Rep.">
        <title>Metabolic traits of an uncultured archaeal lineage -MSBL1- from brine pools of the Red Sea.</title>
        <authorList>
            <person name="Mwirichia R."/>
            <person name="Alam I."/>
            <person name="Rashid M."/>
            <person name="Vinu M."/>
            <person name="Ba-Alawi W."/>
            <person name="Anthony Kamau A."/>
            <person name="Kamanda Ngugi D."/>
            <person name="Goker M."/>
            <person name="Klenk H.P."/>
            <person name="Bajic V."/>
            <person name="Stingl U."/>
        </authorList>
    </citation>
    <scope>NUCLEOTIDE SEQUENCE [LARGE SCALE GENOMIC DNA]</scope>
    <source>
        <strain evidence="2">SCGC-AAA259O05</strain>
    </source>
</reference>
<sequence length="195" mass="22703">MHIAYKSPSHSITACTNPASEHSPIIRFASPNLSVFKKNLTGKKRKVKEEIRDLRREVERLEYRRDESDSPIETLQSVAEWKDITGDSFYVDIRSVRNRKAGVFYLLGYVSSKTKVEETWEGVPEHVKRQYEDVVEGRRLIQTFGVFYGGIPEDTVTFECPKCGCTEWIFLWVEHVREGRVTLFDWMEEDPPPGR</sequence>
<dbReference type="AlphaFoldDB" id="A0A133V4E9"/>
<organism evidence="2 3">
    <name type="scientific">candidate division MSBL1 archaeon SCGC-AAA259O05</name>
    <dbReference type="NCBI Taxonomy" id="1698271"/>
    <lineage>
        <taxon>Archaea</taxon>
        <taxon>Methanobacteriati</taxon>
        <taxon>Methanobacteriota</taxon>
        <taxon>candidate division MSBL1</taxon>
    </lineage>
</organism>
<accession>A0A133V4E9</accession>
<comment type="caution">
    <text evidence="2">The sequence shown here is derived from an EMBL/GenBank/DDBJ whole genome shotgun (WGS) entry which is preliminary data.</text>
</comment>
<evidence type="ECO:0000256" key="1">
    <source>
        <dbReference type="SAM" id="Coils"/>
    </source>
</evidence>
<keyword evidence="3" id="KW-1185">Reference proteome</keyword>
<dbReference type="Proteomes" id="UP000070344">
    <property type="component" value="Unassembled WGS sequence"/>
</dbReference>
<evidence type="ECO:0000313" key="2">
    <source>
        <dbReference type="EMBL" id="KXB01301.1"/>
    </source>
</evidence>
<gene>
    <name evidence="2" type="ORF">AKJ41_01990</name>
</gene>
<proteinExistence type="predicted"/>
<evidence type="ECO:0000313" key="3">
    <source>
        <dbReference type="Proteomes" id="UP000070344"/>
    </source>
</evidence>
<keyword evidence="1" id="KW-0175">Coiled coil</keyword>
<dbReference type="EMBL" id="LHXV01000017">
    <property type="protein sequence ID" value="KXB01301.1"/>
    <property type="molecule type" value="Genomic_DNA"/>
</dbReference>